<dbReference type="EMBL" id="JAYJJU010000053">
    <property type="protein sequence ID" value="MEB3035082.1"/>
    <property type="molecule type" value="Genomic_DNA"/>
</dbReference>
<sequence>MTAAPDFETVDAPGLAQLEQRLQIRRGNSIAVVNAPVDSVLRLLAVSRANPHEADVVIAFATRRRDLALLKPAYRAAGSDRTSWVVYPQPGQPGTDLRWGWFLAALRQYGVTAAAQVAIDANWSAVLLQQTRRGEADTVLVGYPNADPGGAGI</sequence>
<dbReference type="RefSeq" id="WP_224974354.1">
    <property type="nucleotide sequence ID" value="NZ_JAYJJU010000053.1"/>
</dbReference>
<name>A0ABU5Y4U2_9MYCO</name>
<comment type="caution">
    <text evidence="1">The sequence shown here is derived from an EMBL/GenBank/DDBJ whole genome shotgun (WGS) entry which is preliminary data.</text>
</comment>
<accession>A0ABU5Y4U2</accession>
<protein>
    <submittedName>
        <fullName evidence="1">Uncharacterized protein</fullName>
    </submittedName>
</protein>
<dbReference type="Proteomes" id="UP001298593">
    <property type="component" value="Unassembled WGS sequence"/>
</dbReference>
<reference evidence="1 2" key="1">
    <citation type="submission" date="2023-12" db="EMBL/GenBank/DDBJ databases">
        <title>Description of new species of Mycobacterium terrae complex isolated from sewage at the Sao Paulo Zoological Park Foundation in Brazil.</title>
        <authorList>
            <person name="Romagnoli C.L."/>
            <person name="Conceicao E.C."/>
            <person name="Machado E."/>
            <person name="Barreto L.B.P.F."/>
            <person name="Sharma A."/>
            <person name="Silva N.M."/>
            <person name="Marques L.E."/>
            <person name="Juliana M.A."/>
            <person name="Lourenco M.C.S."/>
            <person name="Digiampietri L.A."/>
            <person name="Suffys P.N."/>
            <person name="Viana-Niero C."/>
        </authorList>
    </citation>
    <scope>NUCLEOTIDE SEQUENCE [LARGE SCALE GENOMIC DNA]</scope>
    <source>
        <strain evidence="1 2">MYC340</strain>
    </source>
</reference>
<evidence type="ECO:0000313" key="1">
    <source>
        <dbReference type="EMBL" id="MEB3035082.1"/>
    </source>
</evidence>
<organism evidence="1 2">
    <name type="scientific">[Mycobacterium] nativiensis</name>
    <dbReference type="NCBI Taxonomy" id="2855503"/>
    <lineage>
        <taxon>Bacteria</taxon>
        <taxon>Bacillati</taxon>
        <taxon>Actinomycetota</taxon>
        <taxon>Actinomycetes</taxon>
        <taxon>Mycobacteriales</taxon>
        <taxon>Mycobacteriaceae</taxon>
        <taxon>Mycolicibacter</taxon>
    </lineage>
</organism>
<evidence type="ECO:0000313" key="2">
    <source>
        <dbReference type="Proteomes" id="UP001298593"/>
    </source>
</evidence>
<gene>
    <name evidence="1" type="ORF">KV113_26435</name>
</gene>
<proteinExistence type="predicted"/>
<keyword evidence="2" id="KW-1185">Reference proteome</keyword>